<proteinExistence type="predicted"/>
<dbReference type="GO" id="GO:0012505">
    <property type="term" value="C:endomembrane system"/>
    <property type="evidence" value="ECO:0007669"/>
    <property type="project" value="TreeGrafter"/>
</dbReference>
<dbReference type="PANTHER" id="PTHR32468:SF26">
    <property type="entry name" value="CATION_H(+) ANTIPORTER 15"/>
    <property type="match status" value="1"/>
</dbReference>
<evidence type="ECO:0000256" key="4">
    <source>
        <dbReference type="ARBA" id="ARBA00023065"/>
    </source>
</evidence>
<dbReference type="GO" id="GO:0006885">
    <property type="term" value="P:regulation of pH"/>
    <property type="evidence" value="ECO:0007669"/>
    <property type="project" value="TreeGrafter"/>
</dbReference>
<dbReference type="GO" id="GO:0098662">
    <property type="term" value="P:inorganic cation transmembrane transport"/>
    <property type="evidence" value="ECO:0007669"/>
    <property type="project" value="TreeGrafter"/>
</dbReference>
<dbReference type="InterPro" id="IPR050794">
    <property type="entry name" value="CPA2_transporter"/>
</dbReference>
<evidence type="ECO:0000256" key="3">
    <source>
        <dbReference type="ARBA" id="ARBA00022958"/>
    </source>
</evidence>
<name>A0AAN7KDG2_TRANT</name>
<protein>
    <recommendedName>
        <fullName evidence="5">Cation/H(+) antiporter C-terminal domain-containing protein</fullName>
    </recommendedName>
</protein>
<dbReference type="EMBL" id="JAXQNO010000023">
    <property type="protein sequence ID" value="KAK4765144.1"/>
    <property type="molecule type" value="Genomic_DNA"/>
</dbReference>
<dbReference type="PANTHER" id="PTHR32468">
    <property type="entry name" value="CATION/H + ANTIPORTER"/>
    <property type="match status" value="1"/>
</dbReference>
<keyword evidence="7" id="KW-1185">Reference proteome</keyword>
<evidence type="ECO:0000259" key="5">
    <source>
        <dbReference type="Pfam" id="PF23259"/>
    </source>
</evidence>
<organism evidence="6 7">
    <name type="scientific">Trapa natans</name>
    <name type="common">Water chestnut</name>
    <dbReference type="NCBI Taxonomy" id="22666"/>
    <lineage>
        <taxon>Eukaryota</taxon>
        <taxon>Viridiplantae</taxon>
        <taxon>Streptophyta</taxon>
        <taxon>Embryophyta</taxon>
        <taxon>Tracheophyta</taxon>
        <taxon>Spermatophyta</taxon>
        <taxon>Magnoliopsida</taxon>
        <taxon>eudicotyledons</taxon>
        <taxon>Gunneridae</taxon>
        <taxon>Pentapetalae</taxon>
        <taxon>rosids</taxon>
        <taxon>malvids</taxon>
        <taxon>Myrtales</taxon>
        <taxon>Lythraceae</taxon>
        <taxon>Trapa</taxon>
    </lineage>
</organism>
<keyword evidence="1" id="KW-0813">Transport</keyword>
<dbReference type="Proteomes" id="UP001346149">
    <property type="component" value="Unassembled WGS sequence"/>
</dbReference>
<gene>
    <name evidence="6" type="ORF">SAY86_026234</name>
</gene>
<keyword evidence="4" id="KW-0406">Ion transport</keyword>
<dbReference type="InterPro" id="IPR057290">
    <property type="entry name" value="CHX17_C"/>
</dbReference>
<dbReference type="GO" id="GO:0006813">
    <property type="term" value="P:potassium ion transport"/>
    <property type="evidence" value="ECO:0007669"/>
    <property type="project" value="UniProtKB-KW"/>
</dbReference>
<dbReference type="Pfam" id="PF23259">
    <property type="entry name" value="CHX17_C"/>
    <property type="match status" value="1"/>
</dbReference>
<reference evidence="6 7" key="1">
    <citation type="journal article" date="2023" name="Hortic Res">
        <title>Pangenome of water caltrop reveals structural variations and asymmetric subgenome divergence after allopolyploidization.</title>
        <authorList>
            <person name="Zhang X."/>
            <person name="Chen Y."/>
            <person name="Wang L."/>
            <person name="Yuan Y."/>
            <person name="Fang M."/>
            <person name="Shi L."/>
            <person name="Lu R."/>
            <person name="Comes H.P."/>
            <person name="Ma Y."/>
            <person name="Chen Y."/>
            <person name="Huang G."/>
            <person name="Zhou Y."/>
            <person name="Zheng Z."/>
            <person name="Qiu Y."/>
        </authorList>
    </citation>
    <scope>NUCLEOTIDE SEQUENCE [LARGE SCALE GENOMIC DNA]</scope>
    <source>
        <strain evidence="6">F231</strain>
    </source>
</reference>
<feature type="domain" description="Cation/H(+) antiporter C-terminal" evidence="5">
    <location>
        <begin position="31"/>
        <end position="128"/>
    </location>
</feature>
<keyword evidence="2" id="KW-0633">Potassium transport</keyword>
<sequence length="196" mass="20879">MDIASVGGGAMTEQTESRVVMVSVDSEKEKMLDEEHINEFRTRNANNELIEYVEKVVNNGEETVAAIRSIDSSHDLFIVGRGKGMISPLTAGLTDWSECPELGAIGDLLASSDFAATVSVLVVQQYIGFGSHSDGISTPDSPGQSNDQVGELCSPSNGSGILRSKHNLDMQYPFSVKYSDPSADAAFLCNVRGGSV</sequence>
<evidence type="ECO:0000256" key="2">
    <source>
        <dbReference type="ARBA" id="ARBA00022538"/>
    </source>
</evidence>
<evidence type="ECO:0000256" key="1">
    <source>
        <dbReference type="ARBA" id="ARBA00022448"/>
    </source>
</evidence>
<keyword evidence="3" id="KW-0630">Potassium</keyword>
<dbReference type="AlphaFoldDB" id="A0AAN7KDG2"/>
<accession>A0AAN7KDG2</accession>
<evidence type="ECO:0000313" key="7">
    <source>
        <dbReference type="Proteomes" id="UP001346149"/>
    </source>
</evidence>
<evidence type="ECO:0000313" key="6">
    <source>
        <dbReference type="EMBL" id="KAK4765144.1"/>
    </source>
</evidence>
<comment type="caution">
    <text evidence="6">The sequence shown here is derived from an EMBL/GenBank/DDBJ whole genome shotgun (WGS) entry which is preliminary data.</text>
</comment>